<proteinExistence type="predicted"/>
<evidence type="ECO:0000313" key="2">
    <source>
        <dbReference type="EMBL" id="QHT13794.1"/>
    </source>
</evidence>
<protein>
    <submittedName>
        <fullName evidence="2">Uncharacterized protein</fullName>
    </submittedName>
</protein>
<accession>A0A6C0DC98</accession>
<organism evidence="2">
    <name type="scientific">viral metagenome</name>
    <dbReference type="NCBI Taxonomy" id="1070528"/>
    <lineage>
        <taxon>unclassified sequences</taxon>
        <taxon>metagenomes</taxon>
        <taxon>organismal metagenomes</taxon>
    </lineage>
</organism>
<dbReference type="AlphaFoldDB" id="A0A6C0DC98"/>
<dbReference type="EMBL" id="MN739577">
    <property type="protein sequence ID" value="QHT13794.1"/>
    <property type="molecule type" value="Genomic_DNA"/>
</dbReference>
<feature type="region of interest" description="Disordered" evidence="1">
    <location>
        <begin position="1"/>
        <end position="20"/>
    </location>
</feature>
<sequence length="160" mass="18773">MQYEDDTFHPSNNDFDDYQNVGLSDDFSESMSFTTVNSNRKKSKKDDIKNQDKGYHNIKIPYGHKKIEIEFYSTPTTPGKPIRDAITGSKMTKHLVGSKDEEFYFKVGMATGQLKNDEGHVLFFDNPEQFERLMRCTVSQEIKQKWTDKCIEARLRKYEY</sequence>
<feature type="region of interest" description="Disordered" evidence="1">
    <location>
        <begin position="32"/>
        <end position="51"/>
    </location>
</feature>
<reference evidence="2" key="1">
    <citation type="journal article" date="2020" name="Nature">
        <title>Giant virus diversity and host interactions through global metagenomics.</title>
        <authorList>
            <person name="Schulz F."/>
            <person name="Roux S."/>
            <person name="Paez-Espino D."/>
            <person name="Jungbluth S."/>
            <person name="Walsh D.A."/>
            <person name="Denef V.J."/>
            <person name="McMahon K.D."/>
            <person name="Konstantinidis K.T."/>
            <person name="Eloe-Fadrosh E.A."/>
            <person name="Kyrpides N.C."/>
            <person name="Woyke T."/>
        </authorList>
    </citation>
    <scope>NUCLEOTIDE SEQUENCE</scope>
    <source>
        <strain evidence="2">GVMAG-M-3300023174-134</strain>
    </source>
</reference>
<evidence type="ECO:0000256" key="1">
    <source>
        <dbReference type="SAM" id="MobiDB-lite"/>
    </source>
</evidence>
<name>A0A6C0DC98_9ZZZZ</name>